<gene>
    <name evidence="1" type="ORF">U6N30_00140</name>
</gene>
<evidence type="ECO:0000313" key="2">
    <source>
        <dbReference type="Proteomes" id="UP001324287"/>
    </source>
</evidence>
<sequence length="124" mass="13925">MSDLVDPRAELSAVRRVSTPDVVISSAGGHEVRLLLVTEWLESISFHLSWPWLLDDVHASVRQAYRLEDASGRSLPVLDSRVMPLAGRMNEVTYFDTASLDRPQTLELRLRCRLPEPVEVPFGG</sequence>
<proteinExistence type="predicted"/>
<protein>
    <submittedName>
        <fullName evidence="1">Uncharacterized protein</fullName>
    </submittedName>
</protein>
<name>A0ABZ1B0I1_9ACTN</name>
<evidence type="ECO:0000313" key="1">
    <source>
        <dbReference type="EMBL" id="WRL64317.1"/>
    </source>
</evidence>
<dbReference type="RefSeq" id="WP_324275644.1">
    <property type="nucleotide sequence ID" value="NZ_CP141261.1"/>
</dbReference>
<dbReference type="Proteomes" id="UP001324287">
    <property type="component" value="Chromosome"/>
</dbReference>
<reference evidence="1 2" key="1">
    <citation type="submission" date="2023-12" db="EMBL/GenBank/DDBJ databases">
        <title>Blastococcus brunescens sp. nov., an actonobacterium isolated from sandstone collected in sahara desert.</title>
        <authorList>
            <person name="Gtari M."/>
            <person name="Ghodhbane F."/>
        </authorList>
    </citation>
    <scope>NUCLEOTIDE SEQUENCE [LARGE SCALE GENOMIC DNA]</scope>
    <source>
        <strain evidence="1 2">BMG 8361</strain>
    </source>
</reference>
<organism evidence="1 2">
    <name type="scientific">Blastococcus brunescens</name>
    <dbReference type="NCBI Taxonomy" id="1564165"/>
    <lineage>
        <taxon>Bacteria</taxon>
        <taxon>Bacillati</taxon>
        <taxon>Actinomycetota</taxon>
        <taxon>Actinomycetes</taxon>
        <taxon>Geodermatophilales</taxon>
        <taxon>Geodermatophilaceae</taxon>
        <taxon>Blastococcus</taxon>
    </lineage>
</organism>
<accession>A0ABZ1B0I1</accession>
<dbReference type="EMBL" id="CP141261">
    <property type="protein sequence ID" value="WRL64317.1"/>
    <property type="molecule type" value="Genomic_DNA"/>
</dbReference>
<keyword evidence="2" id="KW-1185">Reference proteome</keyword>